<dbReference type="InterPro" id="IPR024079">
    <property type="entry name" value="MetalloPept_cat_dom_sf"/>
</dbReference>
<keyword evidence="1" id="KW-0378">Hydrolase</keyword>
<dbReference type="InterPro" id="IPR001506">
    <property type="entry name" value="Peptidase_M12A"/>
</dbReference>
<keyword evidence="1" id="KW-0482">Metalloprotease</keyword>
<dbReference type="Pfam" id="PF01400">
    <property type="entry name" value="Astacin"/>
    <property type="match status" value="1"/>
</dbReference>
<keyword evidence="1" id="KW-0479">Metal-binding</keyword>
<evidence type="ECO:0000256" key="1">
    <source>
        <dbReference type="RuleBase" id="RU361183"/>
    </source>
</evidence>
<dbReference type="OrthoDB" id="291007at2759"/>
<dbReference type="GO" id="GO:0008270">
    <property type="term" value="F:zinc ion binding"/>
    <property type="evidence" value="ECO:0007669"/>
    <property type="project" value="InterPro"/>
</dbReference>
<evidence type="ECO:0000259" key="3">
    <source>
        <dbReference type="SMART" id="SM00235"/>
    </source>
</evidence>
<evidence type="ECO:0000256" key="2">
    <source>
        <dbReference type="SAM" id="MobiDB-lite"/>
    </source>
</evidence>
<feature type="compositionally biased region" description="Low complexity" evidence="2">
    <location>
        <begin position="49"/>
        <end position="62"/>
    </location>
</feature>
<feature type="domain" description="Peptidase metallopeptidase" evidence="3">
    <location>
        <begin position="72"/>
        <end position="244"/>
    </location>
</feature>
<dbReference type="GO" id="GO:0006508">
    <property type="term" value="P:proteolysis"/>
    <property type="evidence" value="ECO:0007669"/>
    <property type="project" value="UniProtKB-KW"/>
</dbReference>
<reference evidence="4" key="1">
    <citation type="journal article" date="2020" name="Stud. Mycol.">
        <title>101 Dothideomycetes genomes: a test case for predicting lifestyles and emergence of pathogens.</title>
        <authorList>
            <person name="Haridas S."/>
            <person name="Albert R."/>
            <person name="Binder M."/>
            <person name="Bloem J."/>
            <person name="Labutti K."/>
            <person name="Salamov A."/>
            <person name="Andreopoulos B."/>
            <person name="Baker S."/>
            <person name="Barry K."/>
            <person name="Bills G."/>
            <person name="Bluhm B."/>
            <person name="Cannon C."/>
            <person name="Castanera R."/>
            <person name="Culley D."/>
            <person name="Daum C."/>
            <person name="Ezra D."/>
            <person name="Gonzalez J."/>
            <person name="Henrissat B."/>
            <person name="Kuo A."/>
            <person name="Liang C."/>
            <person name="Lipzen A."/>
            <person name="Lutzoni F."/>
            <person name="Magnuson J."/>
            <person name="Mondo S."/>
            <person name="Nolan M."/>
            <person name="Ohm R."/>
            <person name="Pangilinan J."/>
            <person name="Park H.-J."/>
            <person name="Ramirez L."/>
            <person name="Alfaro M."/>
            <person name="Sun H."/>
            <person name="Tritt A."/>
            <person name="Yoshinaga Y."/>
            <person name="Zwiers L.-H."/>
            <person name="Turgeon B."/>
            <person name="Goodwin S."/>
            <person name="Spatafora J."/>
            <person name="Crous P."/>
            <person name="Grigoriev I."/>
        </authorList>
    </citation>
    <scope>NUCLEOTIDE SEQUENCE</scope>
    <source>
        <strain evidence="4">CBS 627.86</strain>
    </source>
</reference>
<feature type="chain" id="PRO_5033105200" description="Metalloendopeptidase" evidence="1">
    <location>
        <begin position="20"/>
        <end position="379"/>
    </location>
</feature>
<dbReference type="GO" id="GO:0004222">
    <property type="term" value="F:metalloendopeptidase activity"/>
    <property type="evidence" value="ECO:0007669"/>
    <property type="project" value="UniProtKB-UniRule"/>
</dbReference>
<feature type="region of interest" description="Disordered" evidence="2">
    <location>
        <begin position="37"/>
        <end position="64"/>
    </location>
</feature>
<accession>A0A6A5ZRY9</accession>
<keyword evidence="1" id="KW-0862">Zinc</keyword>
<protein>
    <recommendedName>
        <fullName evidence="1">Metalloendopeptidase</fullName>
        <ecNumber evidence="1">3.4.24.-</ecNumber>
    </recommendedName>
</protein>
<keyword evidence="1" id="KW-0645">Protease</keyword>
<dbReference type="PANTHER" id="PTHR10127:SF850">
    <property type="entry name" value="METALLOENDOPEPTIDASE"/>
    <property type="match status" value="1"/>
</dbReference>
<dbReference type="AlphaFoldDB" id="A0A6A5ZRY9"/>
<dbReference type="EMBL" id="ML977311">
    <property type="protein sequence ID" value="KAF2122016.1"/>
    <property type="molecule type" value="Genomic_DNA"/>
</dbReference>
<keyword evidence="1" id="KW-0732">Signal</keyword>
<feature type="signal peptide" evidence="1">
    <location>
        <begin position="1"/>
        <end position="19"/>
    </location>
</feature>
<dbReference type="InterPro" id="IPR006026">
    <property type="entry name" value="Peptidase_Metallo"/>
</dbReference>
<dbReference type="Proteomes" id="UP000799770">
    <property type="component" value="Unassembled WGS sequence"/>
</dbReference>
<dbReference type="PRINTS" id="PR00480">
    <property type="entry name" value="ASTACIN"/>
</dbReference>
<dbReference type="Gene3D" id="3.40.390.10">
    <property type="entry name" value="Collagenase (Catalytic Domain)"/>
    <property type="match status" value="1"/>
</dbReference>
<proteinExistence type="predicted"/>
<comment type="cofactor">
    <cofactor evidence="1">
        <name>Zn(2+)</name>
        <dbReference type="ChEBI" id="CHEBI:29105"/>
    </cofactor>
    <text evidence="1">Binds 1 zinc ion per subunit.</text>
</comment>
<name>A0A6A5ZRY9_9PLEO</name>
<evidence type="ECO:0000313" key="5">
    <source>
        <dbReference type="Proteomes" id="UP000799770"/>
    </source>
</evidence>
<dbReference type="PANTHER" id="PTHR10127">
    <property type="entry name" value="DISCOIDIN, CUB, EGF, LAMININ , AND ZINC METALLOPROTEASE DOMAIN CONTAINING"/>
    <property type="match status" value="1"/>
</dbReference>
<dbReference type="SUPFAM" id="SSF55486">
    <property type="entry name" value="Metalloproteases ('zincins'), catalytic domain"/>
    <property type="match status" value="1"/>
</dbReference>
<organism evidence="4 5">
    <name type="scientific">Lophiotrema nucula</name>
    <dbReference type="NCBI Taxonomy" id="690887"/>
    <lineage>
        <taxon>Eukaryota</taxon>
        <taxon>Fungi</taxon>
        <taxon>Dikarya</taxon>
        <taxon>Ascomycota</taxon>
        <taxon>Pezizomycotina</taxon>
        <taxon>Dothideomycetes</taxon>
        <taxon>Pleosporomycetidae</taxon>
        <taxon>Pleosporales</taxon>
        <taxon>Lophiotremataceae</taxon>
        <taxon>Lophiotrema</taxon>
    </lineage>
</organism>
<dbReference type="EC" id="3.4.24.-" evidence="1"/>
<sequence>MRLTISVLVALVTIPFVLAISPNPNYEYHLPNLYDVSSSDPSNDRSSDPSDPSSDPLSGPQSGWADHLQAQLAQPWPLKNNRHRIKYCYANKATKDALECRMQDAMTLWQNALGGPPSAMARYSLFFKATKDKDHKDLFCYPDFQDMDHKGTWNTAIKEDVLAVFTSSQEGISHATVGFRPGQAMEMVVDHGAEAAVVAHELGHVMGMIHEQSRSDRDTYIKFYCENIKGYQEALNAIKQDPDALAQLAKNNPPVADDKKEEWFINKICNTMFWSRKYEFLAYAYLKGDGMVGIPVDGDWGFDFDSIMLYSSFQTAASSLCDYMKDFCVMLRKTTVNGQETLSTFDSKSKPSLRDAQFVRKWYPWVGEQVPKTSQKRWD</sequence>
<keyword evidence="5" id="KW-1185">Reference proteome</keyword>
<dbReference type="SMART" id="SM00235">
    <property type="entry name" value="ZnMc"/>
    <property type="match status" value="1"/>
</dbReference>
<gene>
    <name evidence="4" type="ORF">BDV96DRAFT_640083</name>
</gene>
<evidence type="ECO:0000313" key="4">
    <source>
        <dbReference type="EMBL" id="KAF2122016.1"/>
    </source>
</evidence>